<comment type="caution">
    <text evidence="2">The sequence shown here is derived from an EMBL/GenBank/DDBJ whole genome shotgun (WGS) entry which is preliminary data.</text>
</comment>
<organism evidence="2 3">
    <name type="scientific">Streptomyces glaucosporus</name>
    <dbReference type="NCBI Taxonomy" id="284044"/>
    <lineage>
        <taxon>Bacteria</taxon>
        <taxon>Bacillati</taxon>
        <taxon>Actinomycetota</taxon>
        <taxon>Actinomycetes</taxon>
        <taxon>Kitasatosporales</taxon>
        <taxon>Streptomycetaceae</taxon>
        <taxon>Streptomyces</taxon>
    </lineage>
</organism>
<protein>
    <submittedName>
        <fullName evidence="2">Uncharacterized protein</fullName>
    </submittedName>
</protein>
<evidence type="ECO:0000313" key="2">
    <source>
        <dbReference type="EMBL" id="GAA2415712.1"/>
    </source>
</evidence>
<dbReference type="SUPFAM" id="SSF51735">
    <property type="entry name" value="NAD(P)-binding Rossmann-fold domains"/>
    <property type="match status" value="1"/>
</dbReference>
<reference evidence="3" key="1">
    <citation type="journal article" date="2019" name="Int. J. Syst. Evol. Microbiol.">
        <title>The Global Catalogue of Microorganisms (GCM) 10K type strain sequencing project: providing services to taxonomists for standard genome sequencing and annotation.</title>
        <authorList>
            <consortium name="The Broad Institute Genomics Platform"/>
            <consortium name="The Broad Institute Genome Sequencing Center for Infectious Disease"/>
            <person name="Wu L."/>
            <person name="Ma J."/>
        </authorList>
    </citation>
    <scope>NUCLEOTIDE SEQUENCE [LARGE SCALE GENOMIC DNA]</scope>
    <source>
        <strain evidence="3">JCM 6921</strain>
    </source>
</reference>
<gene>
    <name evidence="2" type="ORF">GCM10010420_52170</name>
</gene>
<evidence type="ECO:0000313" key="3">
    <source>
        <dbReference type="Proteomes" id="UP001500058"/>
    </source>
</evidence>
<dbReference type="Gene3D" id="3.40.50.720">
    <property type="entry name" value="NAD(P)-binding Rossmann-like Domain"/>
    <property type="match status" value="1"/>
</dbReference>
<dbReference type="EMBL" id="BAAATJ010000035">
    <property type="protein sequence ID" value="GAA2415712.1"/>
    <property type="molecule type" value="Genomic_DNA"/>
</dbReference>
<feature type="region of interest" description="Disordered" evidence="1">
    <location>
        <begin position="31"/>
        <end position="69"/>
    </location>
</feature>
<sequence>MTNSSGAFTVAANPSLSLAGRTAVVTGASSGIGAADGRRGGRGAAVQAPGGAVRSASSRATSRFGATVR</sequence>
<dbReference type="Proteomes" id="UP001500058">
    <property type="component" value="Unassembled WGS sequence"/>
</dbReference>
<dbReference type="InterPro" id="IPR036291">
    <property type="entry name" value="NAD(P)-bd_dom_sf"/>
</dbReference>
<accession>A0ABP5W1C8</accession>
<proteinExistence type="predicted"/>
<feature type="compositionally biased region" description="Low complexity" evidence="1">
    <location>
        <begin position="44"/>
        <end position="69"/>
    </location>
</feature>
<evidence type="ECO:0000256" key="1">
    <source>
        <dbReference type="SAM" id="MobiDB-lite"/>
    </source>
</evidence>
<keyword evidence="3" id="KW-1185">Reference proteome</keyword>
<name>A0ABP5W1C8_9ACTN</name>